<evidence type="ECO:0000313" key="1">
    <source>
        <dbReference type="EMBL" id="KRX92631.1"/>
    </source>
</evidence>
<accession>A0A0V0XXC6</accession>
<name>A0A0V0XXC6_TRIPS</name>
<protein>
    <submittedName>
        <fullName evidence="1">Uncharacterized protein</fullName>
    </submittedName>
</protein>
<dbReference type="AlphaFoldDB" id="A0A0V0XXC6"/>
<evidence type="ECO:0000313" key="2">
    <source>
        <dbReference type="Proteomes" id="UP000054815"/>
    </source>
</evidence>
<proteinExistence type="predicted"/>
<reference evidence="1 2" key="1">
    <citation type="submission" date="2015-01" db="EMBL/GenBank/DDBJ databases">
        <title>Evolution of Trichinella species and genotypes.</title>
        <authorList>
            <person name="Korhonen P.K."/>
            <person name="Edoardo P."/>
            <person name="Giuseppe L.R."/>
            <person name="Gasser R.B."/>
        </authorList>
    </citation>
    <scope>NUCLEOTIDE SEQUENCE [LARGE SCALE GENOMIC DNA]</scope>
    <source>
        <strain evidence="1">ISS141</strain>
    </source>
</reference>
<organism evidence="1 2">
    <name type="scientific">Trichinella pseudospiralis</name>
    <name type="common">Parasitic roundworm</name>
    <dbReference type="NCBI Taxonomy" id="6337"/>
    <lineage>
        <taxon>Eukaryota</taxon>
        <taxon>Metazoa</taxon>
        <taxon>Ecdysozoa</taxon>
        <taxon>Nematoda</taxon>
        <taxon>Enoplea</taxon>
        <taxon>Dorylaimia</taxon>
        <taxon>Trichinellida</taxon>
        <taxon>Trichinellidae</taxon>
        <taxon>Trichinella</taxon>
    </lineage>
</organism>
<dbReference type="Proteomes" id="UP000054815">
    <property type="component" value="Unassembled WGS sequence"/>
</dbReference>
<gene>
    <name evidence="1" type="ORF">T4E_6498</name>
</gene>
<sequence>MIRRCFSAYVQFTHLKQSAAESLDNRWLTSVSTTSCSSFNKLKNFYPPMTKAGVLIFSAASVLRLFYLIDPALVIRGTKNTLVIPLKVKNLSSIHFFIELIMPTFQVVAVPASSRLTGYDLRYREDNGGFRFFIVSTEGFQLKFTNFPMYRLTEESAPVSAYSDSNQNHRAAVLIIKVRKIKPYVPMSLHVQKQHTVDTSCKNINGKKLLIPFWYNLECTIHAAGYDDCLLFSVKNTRMYFDALSENKNIFPNFILLNSSAIIRSWRFLGNLGKR</sequence>
<comment type="caution">
    <text evidence="1">The sequence shown here is derived from an EMBL/GenBank/DDBJ whole genome shotgun (WGS) entry which is preliminary data.</text>
</comment>
<dbReference type="EMBL" id="JYDU01000107">
    <property type="protein sequence ID" value="KRX92631.1"/>
    <property type="molecule type" value="Genomic_DNA"/>
</dbReference>